<accession>A0A433US39</accession>
<evidence type="ECO:0000313" key="2">
    <source>
        <dbReference type="Proteomes" id="UP000271624"/>
    </source>
</evidence>
<protein>
    <recommendedName>
        <fullName evidence="3">Tetracyclin repressor-like C-terminal domain-containing protein</fullName>
    </recommendedName>
</protein>
<dbReference type="EMBL" id="RSCL01000035">
    <property type="protein sequence ID" value="RUS96672.1"/>
    <property type="molecule type" value="Genomic_DNA"/>
</dbReference>
<sequence length="62" mass="6974">MSEYFLSHPELKLNDPDAIAQIFFGSLVSYIVVQEMLYGKELMPLSRARLLDSLIGLVLCNA</sequence>
<dbReference type="Proteomes" id="UP000271624">
    <property type="component" value="Unassembled WGS sequence"/>
</dbReference>
<reference evidence="1" key="1">
    <citation type="submission" date="2018-12" db="EMBL/GenBank/DDBJ databases">
        <authorList>
            <person name="Will S."/>
            <person name="Neumann-Schaal M."/>
            <person name="Henke P."/>
        </authorList>
    </citation>
    <scope>NUCLEOTIDE SEQUENCE</scope>
    <source>
        <strain evidence="1">PCC 7102</strain>
    </source>
</reference>
<name>A0A433US39_9CYAN</name>
<proteinExistence type="predicted"/>
<keyword evidence="2" id="KW-1185">Reference proteome</keyword>
<dbReference type="RefSeq" id="WP_186538427.1">
    <property type="nucleotide sequence ID" value="NZ_RSCL01000035.1"/>
</dbReference>
<evidence type="ECO:0008006" key="3">
    <source>
        <dbReference type="Google" id="ProtNLM"/>
    </source>
</evidence>
<reference evidence="1" key="2">
    <citation type="journal article" date="2019" name="Genome Biol. Evol.">
        <title>Day and night: Metabolic profiles and evolutionary relationships of six axenic non-marine cyanobacteria.</title>
        <authorList>
            <person name="Will S.E."/>
            <person name="Henke P."/>
            <person name="Boedeker C."/>
            <person name="Huang S."/>
            <person name="Brinkmann H."/>
            <person name="Rohde M."/>
            <person name="Jarek M."/>
            <person name="Friedl T."/>
            <person name="Seufert S."/>
            <person name="Schumacher M."/>
            <person name="Overmann J."/>
            <person name="Neumann-Schaal M."/>
            <person name="Petersen J."/>
        </authorList>
    </citation>
    <scope>NUCLEOTIDE SEQUENCE [LARGE SCALE GENOMIC DNA]</scope>
    <source>
        <strain evidence="1">PCC 7102</strain>
    </source>
</reference>
<comment type="caution">
    <text evidence="1">The sequence shown here is derived from an EMBL/GenBank/DDBJ whole genome shotgun (WGS) entry which is preliminary data.</text>
</comment>
<evidence type="ECO:0000313" key="1">
    <source>
        <dbReference type="EMBL" id="RUS96672.1"/>
    </source>
</evidence>
<organism evidence="1 2">
    <name type="scientific">Dulcicalothrix desertica PCC 7102</name>
    <dbReference type="NCBI Taxonomy" id="232991"/>
    <lineage>
        <taxon>Bacteria</taxon>
        <taxon>Bacillati</taxon>
        <taxon>Cyanobacteriota</taxon>
        <taxon>Cyanophyceae</taxon>
        <taxon>Nostocales</taxon>
        <taxon>Calotrichaceae</taxon>
        <taxon>Dulcicalothrix</taxon>
    </lineage>
</organism>
<dbReference type="AlphaFoldDB" id="A0A433US39"/>
<gene>
    <name evidence="1" type="ORF">DSM106972_086950</name>
</gene>